<sequence>MQKRMKRFRRHHELSFWVGNSDQGGWDQFRSLLIIASSPEHAVHVFWKGMLNYDESCLYTLTKEQILSHLEDAYRNGAPIPKMWEKYLPEVEDTCGEDIANWTWENVGKPAPRFGASIAMTDFHNG</sequence>
<protein>
    <submittedName>
        <fullName evidence="1">Uncharacterized protein</fullName>
    </submittedName>
</protein>
<reference evidence="1" key="1">
    <citation type="submission" date="2024-07" db="EMBL/GenBank/DDBJ databases">
        <authorList>
            <person name="Bringhurst R.M."/>
            <person name="Homer T.E."/>
        </authorList>
    </citation>
    <scope>NUCLEOTIDE SEQUENCE</scope>
</reference>
<dbReference type="EMBL" id="PQ015378">
    <property type="protein sequence ID" value="XDJ14686.1"/>
    <property type="molecule type" value="Genomic_DNA"/>
</dbReference>
<accession>A0AB39CCV9</accession>
<name>A0AB39CCV9_9VIRU</name>
<proteinExistence type="predicted"/>
<evidence type="ECO:0000313" key="1">
    <source>
        <dbReference type="EMBL" id="XDJ14686.1"/>
    </source>
</evidence>
<organism evidence="1">
    <name type="scientific">Pseudomonas phage RVTF4</name>
    <dbReference type="NCBI Taxonomy" id="3236931"/>
    <lineage>
        <taxon>Viruses</taxon>
    </lineage>
</organism>